<name>A0ABC9YTZ9_9NOCA</name>
<dbReference type="Proteomes" id="UP000037179">
    <property type="component" value="Unassembled WGS sequence"/>
</dbReference>
<proteinExistence type="predicted"/>
<reference evidence="3" key="1">
    <citation type="submission" date="2015-07" db="EMBL/GenBank/DDBJ databases">
        <title>Nocardia seriolae U-1 whole genome shotgun sequence.</title>
        <authorList>
            <person name="Imajoh M."/>
            <person name="Fukumoto Y."/>
            <person name="Sukeda M."/>
            <person name="Yamane J."/>
            <person name="Yamasaki K."/>
            <person name="Shimizu M."/>
            <person name="Ohnishi K."/>
            <person name="Oshima S."/>
        </authorList>
    </citation>
    <scope>NUCLEOTIDE SEQUENCE [LARGE SCALE GENOMIC DNA]</scope>
    <source>
        <strain evidence="3">U-1</strain>
    </source>
</reference>
<evidence type="ECO:0000313" key="4">
    <source>
        <dbReference type="Proteomes" id="UP000180166"/>
    </source>
</evidence>
<organism evidence="2 3">
    <name type="scientific">Nocardia seriolae</name>
    <dbReference type="NCBI Taxonomy" id="37332"/>
    <lineage>
        <taxon>Bacteria</taxon>
        <taxon>Bacillati</taxon>
        <taxon>Actinomycetota</taxon>
        <taxon>Actinomycetes</taxon>
        <taxon>Mycobacteriales</taxon>
        <taxon>Nocardiaceae</taxon>
        <taxon>Nocardia</taxon>
    </lineage>
</organism>
<keyword evidence="3" id="KW-1185">Reference proteome</keyword>
<accession>A0ABC9YTZ9</accession>
<reference evidence="1 4" key="3">
    <citation type="submission" date="2016-10" db="EMBL/GenBank/DDBJ databases">
        <title>Genome sequence of Nocardia seriolae strain EM150506, isolated from Anguila japonica.</title>
        <authorList>
            <person name="Han H.-J."/>
        </authorList>
    </citation>
    <scope>NUCLEOTIDE SEQUENCE [LARGE SCALE GENOMIC DNA]</scope>
    <source>
        <strain evidence="1 4">EM150506</strain>
    </source>
</reference>
<protein>
    <submittedName>
        <fullName evidence="2">Uncharacterized protein</fullName>
    </submittedName>
</protein>
<dbReference type="RefSeq" id="WP_033087129.1">
    <property type="nucleotide sequence ID" value="NZ_AP017900.1"/>
</dbReference>
<dbReference type="EMBL" id="CP017839">
    <property type="protein sequence ID" value="APB00678.1"/>
    <property type="molecule type" value="Genomic_DNA"/>
</dbReference>
<dbReference type="GeneID" id="93373454"/>
<gene>
    <name evidence="1" type="ORF">NS506_06647</name>
    <name evidence="2" type="ORF">NSK11_contig00042-0039</name>
</gene>
<sequence>MAFIKDVGHGDLSNYVTGYGMLTNGQYFHKADIPDAQGSDLIATADSLMPRVESFSGDTYQIATMIDGTVGPVRNTGDSPHWDMVARTADSLFFYKTDGTAWISTLSGGNYANVGPLPGVSSGWTLIEGAL</sequence>
<evidence type="ECO:0000313" key="3">
    <source>
        <dbReference type="Proteomes" id="UP000037179"/>
    </source>
</evidence>
<dbReference type="KEGG" id="nsr:NS506_06647"/>
<evidence type="ECO:0000313" key="1">
    <source>
        <dbReference type="EMBL" id="APB00678.1"/>
    </source>
</evidence>
<evidence type="ECO:0000313" key="2">
    <source>
        <dbReference type="EMBL" id="GAP28786.1"/>
    </source>
</evidence>
<dbReference type="Proteomes" id="UP000180166">
    <property type="component" value="Chromosome"/>
</dbReference>
<dbReference type="AlphaFoldDB" id="A0ABC9YTZ9"/>
<dbReference type="EMBL" id="BBYQ01000042">
    <property type="protein sequence ID" value="GAP28786.1"/>
    <property type="molecule type" value="Genomic_DNA"/>
</dbReference>
<reference evidence="2 3" key="2">
    <citation type="journal article" date="2016" name="Genome Announc.">
        <title>Draft Genome Sequence of Erythromycin- and Oxytetracycline-Sensitive Nocardia seriolae Strain U-1 (NBRC 110359).</title>
        <authorList>
            <person name="Imajoh M."/>
            <person name="Sukeda M."/>
            <person name="Shimizu M."/>
            <person name="Yamane J."/>
            <person name="Ohnishi K."/>
            <person name="Oshima S."/>
        </authorList>
    </citation>
    <scope>NUCLEOTIDE SEQUENCE [LARGE SCALE GENOMIC DNA]</scope>
    <source>
        <strain evidence="2 3">U-1</strain>
    </source>
</reference>